<dbReference type="SUPFAM" id="SSF55486">
    <property type="entry name" value="Metalloproteases ('zincins'), catalytic domain"/>
    <property type="match status" value="1"/>
</dbReference>
<dbReference type="Proteomes" id="UP000050465">
    <property type="component" value="Unassembled WGS sequence"/>
</dbReference>
<dbReference type="EMBL" id="LJZR01000001">
    <property type="protein sequence ID" value="KPQ37652.1"/>
    <property type="molecule type" value="Genomic_DNA"/>
</dbReference>
<dbReference type="InterPro" id="IPR024079">
    <property type="entry name" value="MetalloPept_cat_dom_sf"/>
</dbReference>
<dbReference type="PROSITE" id="PS51257">
    <property type="entry name" value="PROKAR_LIPOPROTEIN"/>
    <property type="match status" value="1"/>
</dbReference>
<dbReference type="GO" id="GO:0008237">
    <property type="term" value="F:metallopeptidase activity"/>
    <property type="evidence" value="ECO:0007669"/>
    <property type="project" value="InterPro"/>
</dbReference>
<dbReference type="Gene3D" id="3.40.390.10">
    <property type="entry name" value="Collagenase (Catalytic Domain)"/>
    <property type="match status" value="1"/>
</dbReference>
<proteinExistence type="predicted"/>
<comment type="caution">
    <text evidence="1">The sequence shown here is derived from an EMBL/GenBank/DDBJ whole genome shotgun (WGS) entry which is preliminary data.</text>
</comment>
<evidence type="ECO:0000313" key="2">
    <source>
        <dbReference type="Proteomes" id="UP000050465"/>
    </source>
</evidence>
<protein>
    <submittedName>
        <fullName evidence="1">Family M12B metallo-peptidase</fullName>
    </submittedName>
</protein>
<reference evidence="1 2" key="1">
    <citation type="submission" date="2015-09" db="EMBL/GenBank/DDBJ databases">
        <title>Identification and resolution of microdiversity through metagenomic sequencing of parallel consortia.</title>
        <authorList>
            <person name="Nelson W.C."/>
            <person name="Romine M.F."/>
            <person name="Lindemann S.R."/>
        </authorList>
    </citation>
    <scope>NUCLEOTIDE SEQUENCE [LARGE SCALE GENOMIC DNA]</scope>
    <source>
        <strain evidence="1">Ana</strain>
    </source>
</reference>
<dbReference type="AlphaFoldDB" id="A0A0P7ZVI7"/>
<evidence type="ECO:0000313" key="1">
    <source>
        <dbReference type="EMBL" id="KPQ37652.1"/>
    </source>
</evidence>
<sequence>MLHQWRSHLTPRPVHVLLGLALALGGCSESDFQSAQTIVFGEPDELSVQPIRVCKDDGSDCAQVNLFADITAKILKQANLKLSFLPTNQLNATRFLSINDRPASERGSADYEFYELTRTGSNGAFGRHPDSTDTSGPINIWYVDTIEALNGFTQFGLAWVGANGVIISKEALEFGTNGRTDIVAHEIGHNLGLRHETLGAGGSNNLLTDGDRRNVPNSVDDINPDGAKLSALTNAQIAAIKQSPLVTQGTPGTFSGSEAAAADAQLLASLRNTVWDDSVSGDSVFGDSAFGNESKGTNGFAISATDDNSTVQVPEPSVWVGLFFLGLSMLKAKALDDQP</sequence>
<gene>
    <name evidence="1" type="ORF">HLUCCA11_00965</name>
</gene>
<organism evidence="1 2">
    <name type="scientific">Phormidesmis priestleyi Ana</name>
    <dbReference type="NCBI Taxonomy" id="1666911"/>
    <lineage>
        <taxon>Bacteria</taxon>
        <taxon>Bacillati</taxon>
        <taxon>Cyanobacteriota</taxon>
        <taxon>Cyanophyceae</taxon>
        <taxon>Leptolyngbyales</taxon>
        <taxon>Leptolyngbyaceae</taxon>
        <taxon>Phormidesmis</taxon>
    </lineage>
</organism>
<name>A0A0P7ZVI7_9CYAN</name>
<accession>A0A0P7ZVI7</accession>
<dbReference type="Pfam" id="PF13582">
    <property type="entry name" value="Reprolysin_3"/>
    <property type="match status" value="1"/>
</dbReference>